<keyword evidence="1" id="KW-0472">Membrane</keyword>
<evidence type="ECO:0000256" key="1">
    <source>
        <dbReference type="SAM" id="Phobius"/>
    </source>
</evidence>
<keyword evidence="3" id="KW-1185">Reference proteome</keyword>
<accession>A0A7W4W0W7</accession>
<evidence type="ECO:0000313" key="3">
    <source>
        <dbReference type="Proteomes" id="UP000589626"/>
    </source>
</evidence>
<dbReference type="RefSeq" id="WP_183594882.1">
    <property type="nucleotide sequence ID" value="NZ_JACHWR010000004.1"/>
</dbReference>
<dbReference type="AlphaFoldDB" id="A0A7W4W0W7"/>
<feature type="transmembrane region" description="Helical" evidence="1">
    <location>
        <begin position="35"/>
        <end position="52"/>
    </location>
</feature>
<reference evidence="2 3" key="1">
    <citation type="submission" date="2020-08" db="EMBL/GenBank/DDBJ databases">
        <title>Sequencing the genomes of 1000 actinobacteria strains.</title>
        <authorList>
            <person name="Klenk H.-P."/>
        </authorList>
    </citation>
    <scope>NUCLEOTIDE SEQUENCE [LARGE SCALE GENOMIC DNA]</scope>
    <source>
        <strain evidence="2 3">DSM 105498</strain>
    </source>
</reference>
<gene>
    <name evidence="2" type="ORF">FHU40_004715</name>
</gene>
<keyword evidence="1" id="KW-1133">Transmembrane helix</keyword>
<dbReference type="Proteomes" id="UP000589626">
    <property type="component" value="Unassembled WGS sequence"/>
</dbReference>
<sequence length="121" mass="13096">MTQTEIQLLSTIVAGFLLLALSVGAFALHRSRIGVLLLVLAAVATLLSYPLIGQVSRDQQESTRQAIEAKYDFEITEWSAPLGDSPIWVIDGRPQSCEVDLSDRDDPVLECTDPVAEAPAS</sequence>
<feature type="transmembrane region" description="Helical" evidence="1">
    <location>
        <begin position="6"/>
        <end position="28"/>
    </location>
</feature>
<name>A0A7W4W0W7_9ACTN</name>
<comment type="caution">
    <text evidence="2">The sequence shown here is derived from an EMBL/GenBank/DDBJ whole genome shotgun (WGS) entry which is preliminary data.</text>
</comment>
<organism evidence="2 3">
    <name type="scientific">Nocardioides soli</name>
    <dbReference type="NCBI Taxonomy" id="1036020"/>
    <lineage>
        <taxon>Bacteria</taxon>
        <taxon>Bacillati</taxon>
        <taxon>Actinomycetota</taxon>
        <taxon>Actinomycetes</taxon>
        <taxon>Propionibacteriales</taxon>
        <taxon>Nocardioidaceae</taxon>
        <taxon>Nocardioides</taxon>
    </lineage>
</organism>
<protein>
    <submittedName>
        <fullName evidence="2">Uncharacterized protein</fullName>
    </submittedName>
</protein>
<dbReference type="EMBL" id="JACHWR010000004">
    <property type="protein sequence ID" value="MBB3044862.1"/>
    <property type="molecule type" value="Genomic_DNA"/>
</dbReference>
<proteinExistence type="predicted"/>
<evidence type="ECO:0000313" key="2">
    <source>
        <dbReference type="EMBL" id="MBB3044862.1"/>
    </source>
</evidence>
<keyword evidence="1" id="KW-0812">Transmembrane</keyword>